<organism evidence="2 3">
    <name type="scientific">Linnemannia hyalina</name>
    <dbReference type="NCBI Taxonomy" id="64524"/>
    <lineage>
        <taxon>Eukaryota</taxon>
        <taxon>Fungi</taxon>
        <taxon>Fungi incertae sedis</taxon>
        <taxon>Mucoromycota</taxon>
        <taxon>Mortierellomycotina</taxon>
        <taxon>Mortierellomycetes</taxon>
        <taxon>Mortierellales</taxon>
        <taxon>Mortierellaceae</taxon>
        <taxon>Linnemannia</taxon>
    </lineage>
</organism>
<comment type="caution">
    <text evidence="2">The sequence shown here is derived from an EMBL/GenBank/DDBJ whole genome shotgun (WGS) entry which is preliminary data.</text>
</comment>
<feature type="compositionally biased region" description="Acidic residues" evidence="1">
    <location>
        <begin position="165"/>
        <end position="174"/>
    </location>
</feature>
<dbReference type="OrthoDB" id="2434298at2759"/>
<protein>
    <submittedName>
        <fullName evidence="2">Uncharacterized protein</fullName>
    </submittedName>
</protein>
<feature type="region of interest" description="Disordered" evidence="1">
    <location>
        <begin position="152"/>
        <end position="208"/>
    </location>
</feature>
<name>A0A9P7XLR4_9FUNG</name>
<dbReference type="EMBL" id="JAHRHY010000016">
    <property type="protein sequence ID" value="KAG9063575.1"/>
    <property type="molecule type" value="Genomic_DNA"/>
</dbReference>
<feature type="compositionally biased region" description="Low complexity" evidence="1">
    <location>
        <begin position="410"/>
        <end position="432"/>
    </location>
</feature>
<sequence>MSTFDSNAFKTASTATPSATFSYSLHHQLSSRFSINNHSTSIPSFSSISPLSSSLSSIPWNFKTWNPLATPLNLQARSSLYTTSERMPFISHSWTSASFLDVEAVVPNESDPFFEKRDLAQIQKLMVAITTQRLELKKLGCPLKTVLRGFRDPMSDDDMVSDHDNDSDDEDEDGDCKSMGLVDGAASTKLDTTTDADAASDTDHEKKDQVALLNGGEGAGEPKAENVGTVAHGTTNLSKGRGAQSCNCYKVGQGIDKLAQGVLTLKLRCSHAHLHAHFRVNDATIAAMNRIPFPVLEHGYQGPPPSPSSPLVTLSPLAEDKFAPSTTTASSDSVASVAQAPTPQNNGVTLKGSLVVIKLPKTSRTVVMPKGHIPVSILLPPNTLTTAEKNPSLVYEEGVEVEEEGEATGQKRSSISLKSSQDDASSSAKKRR</sequence>
<evidence type="ECO:0000256" key="1">
    <source>
        <dbReference type="SAM" id="MobiDB-lite"/>
    </source>
</evidence>
<dbReference type="Proteomes" id="UP000707451">
    <property type="component" value="Unassembled WGS sequence"/>
</dbReference>
<feature type="compositionally biased region" description="Low complexity" evidence="1">
    <location>
        <begin position="323"/>
        <end position="341"/>
    </location>
</feature>
<accession>A0A9P7XLR4</accession>
<dbReference type="AlphaFoldDB" id="A0A9P7XLR4"/>
<feature type="region of interest" description="Disordered" evidence="1">
    <location>
        <begin position="323"/>
        <end position="345"/>
    </location>
</feature>
<evidence type="ECO:0000313" key="3">
    <source>
        <dbReference type="Proteomes" id="UP000707451"/>
    </source>
</evidence>
<proteinExistence type="predicted"/>
<keyword evidence="3" id="KW-1185">Reference proteome</keyword>
<feature type="compositionally biased region" description="Low complexity" evidence="1">
    <location>
        <begin position="185"/>
        <end position="199"/>
    </location>
</feature>
<reference evidence="2" key="1">
    <citation type="submission" date="2021-06" db="EMBL/GenBank/DDBJ databases">
        <title>Genome Sequence of Mortierella hyaline Strain SCG-10, a Cold-Adapted, Nitrate-Reducing Fungus Isolated from Soil in Minnesota, USA.</title>
        <authorList>
            <person name="Aldossari N."/>
        </authorList>
    </citation>
    <scope>NUCLEOTIDE SEQUENCE</scope>
    <source>
        <strain evidence="2">SCG-10</strain>
    </source>
</reference>
<evidence type="ECO:0000313" key="2">
    <source>
        <dbReference type="EMBL" id="KAG9063575.1"/>
    </source>
</evidence>
<feature type="compositionally biased region" description="Acidic residues" evidence="1">
    <location>
        <begin position="397"/>
        <end position="406"/>
    </location>
</feature>
<feature type="compositionally biased region" description="Basic and acidic residues" evidence="1">
    <location>
        <begin position="152"/>
        <end position="164"/>
    </location>
</feature>
<feature type="region of interest" description="Disordered" evidence="1">
    <location>
        <begin position="389"/>
        <end position="432"/>
    </location>
</feature>
<gene>
    <name evidence="2" type="ORF">KI688_004460</name>
</gene>